<sequence>MSHGRFPTYILLYPSTILGAKSGTLLVRFVL</sequence>
<reference evidence="1" key="1">
    <citation type="submission" date="2018-02" db="EMBL/GenBank/DDBJ databases">
        <title>Rhizophora mucronata_Transcriptome.</title>
        <authorList>
            <person name="Meera S.P."/>
            <person name="Sreeshan A."/>
            <person name="Augustine A."/>
        </authorList>
    </citation>
    <scope>NUCLEOTIDE SEQUENCE</scope>
    <source>
        <tissue evidence="1">Leaf</tissue>
    </source>
</reference>
<dbReference type="AlphaFoldDB" id="A0A2P2P6D4"/>
<protein>
    <submittedName>
        <fullName evidence="1">Uncharacterized protein</fullName>
    </submittedName>
</protein>
<organism evidence="1">
    <name type="scientific">Rhizophora mucronata</name>
    <name type="common">Asiatic mangrove</name>
    <dbReference type="NCBI Taxonomy" id="61149"/>
    <lineage>
        <taxon>Eukaryota</taxon>
        <taxon>Viridiplantae</taxon>
        <taxon>Streptophyta</taxon>
        <taxon>Embryophyta</taxon>
        <taxon>Tracheophyta</taxon>
        <taxon>Spermatophyta</taxon>
        <taxon>Magnoliopsida</taxon>
        <taxon>eudicotyledons</taxon>
        <taxon>Gunneridae</taxon>
        <taxon>Pentapetalae</taxon>
        <taxon>rosids</taxon>
        <taxon>fabids</taxon>
        <taxon>Malpighiales</taxon>
        <taxon>Rhizophoraceae</taxon>
        <taxon>Rhizophora</taxon>
    </lineage>
</organism>
<accession>A0A2P2P6D4</accession>
<proteinExistence type="predicted"/>
<name>A0A2P2P6D4_RHIMU</name>
<evidence type="ECO:0000313" key="1">
    <source>
        <dbReference type="EMBL" id="MBX50316.1"/>
    </source>
</evidence>
<dbReference type="EMBL" id="GGEC01069832">
    <property type="protein sequence ID" value="MBX50316.1"/>
    <property type="molecule type" value="Transcribed_RNA"/>
</dbReference>